<dbReference type="KEGG" id="bman:114251571"/>
<keyword evidence="2" id="KW-1185">Reference proteome</keyword>
<feature type="region of interest" description="Disordered" evidence="1">
    <location>
        <begin position="446"/>
        <end position="503"/>
    </location>
</feature>
<accession>A0A6J2KJF5</accession>
<reference evidence="3" key="1">
    <citation type="submission" date="2025-08" db="UniProtKB">
        <authorList>
            <consortium name="RefSeq"/>
        </authorList>
    </citation>
    <scope>IDENTIFICATION</scope>
    <source>
        <tissue evidence="3">Silk gland</tissue>
    </source>
</reference>
<dbReference type="Proteomes" id="UP000504629">
    <property type="component" value="Unplaced"/>
</dbReference>
<gene>
    <name evidence="3" type="primary">LOC114251571</name>
</gene>
<protein>
    <submittedName>
        <fullName evidence="3">Uncharacterized protein LOC114251571 isoform X1</fullName>
    </submittedName>
</protein>
<evidence type="ECO:0000256" key="1">
    <source>
        <dbReference type="SAM" id="MobiDB-lite"/>
    </source>
</evidence>
<name>A0A6J2KJF5_BOMMA</name>
<dbReference type="GeneID" id="114251571"/>
<proteinExistence type="predicted"/>
<dbReference type="AlphaFoldDB" id="A0A6J2KJF5"/>
<organism evidence="2 3">
    <name type="scientific">Bombyx mandarina</name>
    <name type="common">Wild silk moth</name>
    <name type="synonym">Wild silkworm</name>
    <dbReference type="NCBI Taxonomy" id="7092"/>
    <lineage>
        <taxon>Eukaryota</taxon>
        <taxon>Metazoa</taxon>
        <taxon>Ecdysozoa</taxon>
        <taxon>Arthropoda</taxon>
        <taxon>Hexapoda</taxon>
        <taxon>Insecta</taxon>
        <taxon>Pterygota</taxon>
        <taxon>Neoptera</taxon>
        <taxon>Endopterygota</taxon>
        <taxon>Lepidoptera</taxon>
        <taxon>Glossata</taxon>
        <taxon>Ditrysia</taxon>
        <taxon>Bombycoidea</taxon>
        <taxon>Bombycidae</taxon>
        <taxon>Bombycinae</taxon>
        <taxon>Bombyx</taxon>
    </lineage>
</organism>
<evidence type="ECO:0000313" key="2">
    <source>
        <dbReference type="Proteomes" id="UP000504629"/>
    </source>
</evidence>
<dbReference type="RefSeq" id="XP_028041688.1">
    <property type="nucleotide sequence ID" value="XM_028185887.1"/>
</dbReference>
<feature type="compositionally biased region" description="Low complexity" evidence="1">
    <location>
        <begin position="456"/>
        <end position="465"/>
    </location>
</feature>
<dbReference type="OrthoDB" id="7473180at2759"/>
<feature type="compositionally biased region" description="Polar residues" evidence="1">
    <location>
        <begin position="489"/>
        <end position="500"/>
    </location>
</feature>
<feature type="compositionally biased region" description="Polar residues" evidence="1">
    <location>
        <begin position="466"/>
        <end position="478"/>
    </location>
</feature>
<sequence length="1194" mass="132645">MDNPIMTPNKIQRLLNLAEDRSFQNARLREMSDDDMKRIAAQIMVNKSTFNCESSSGILDLERVEAFGESVSENISLSKSTAFNPGEMTGRSTGADEINSKTAPINRHSVTLDSITNKMNRQTLEVQDIMRHSIASEFSFQSKRDLSADEESLIRREAPLPIQQTQAQFPDSISMDNSNLSVGAYFKYRCPDFARMLGKTDSPDRSAFPSVTEASTNATSKIIPKNLNTIMDNTLDSVPVRQPRETNIEKQSTNRAAASKTIEKASFKIPLSCDKNKEVPSAVKLQQQPTYNMQGSVTLNPGAQGRHKGIHSAMTPTDVLIKNLQASLKLTSDETDELTENSFSISKIADYLGGKHSNVSVSELLQNYMKKQPNRKSPLTELQMNKQESKYDSEPVTLLKDTKKGETASSTASVSTVITLDNVQQIQKQIPEVIITNHTVHEMEMEDMKNKRLTRSRSPSSKSQSTIITVQEKSSFKSGDSPIHPNKGEPSTSHAPSPNSKYKELDKSVDWHEVMQLKLLKREALAKEQWAEITTSLVHGFVGVSCAITITITTKTENWLTAKFKFDDLPNGGKDLNIELPRLPLLLSPGKSEQFTLHITSNVEIEATLPFTIYLKDAAIDSEVEQKGNVDINIQMPVVQAVSCDGMNMISFQPIQEKCSLVKSFVLVSESQVDLQLDMSIAEGESMFAIKNVQEIKRSEINKVLLDRQGSNDETQGKTKNKGMNKQLFRLASGNAIRVTIKFIAPVLSELKIADPIVTFNGALHVNLIGVNTVLRRVDLIGIVGTVKLVVNAPNRLQLTKEAISIKVQNAGSIPGTWIAKLRSDSSVEIPFKVAPSNFELQPGGTKTVNLNYDGAEGVVCNAKLIFEETASFHQTSIEISGGTEKPKTFPIKTNFNIMSWVRGGRKELSLKNSLNKRIQIRCQVFGEGFSVDLPRGDNRGIYSLTFGPMECRPLPIIFSPTTNHPQAGMLNLMLDKNSDYSRKVKLFACASGENMRWSGLVTYGDTALVRAVTRMPINLELYNKSAMPTFVCARVHFNLQYMSVSKTASWLGDRCVVKPRSRHTVSLQVDWAQVERRARDTATATALATVTLLTGHEYTRRRILRVLRNNTSEGLDTSILPDHLKVLAGQFEGEDSNMDNFLKEFEESKVSLNELIGGLQELTAQIELLQDFPEENTIIISDDTVIEHHTLCD</sequence>
<evidence type="ECO:0000313" key="3">
    <source>
        <dbReference type="RefSeq" id="XP_028041688.1"/>
    </source>
</evidence>